<dbReference type="EMBL" id="JABSTQ010009760">
    <property type="protein sequence ID" value="KAG0426115.1"/>
    <property type="molecule type" value="Genomic_DNA"/>
</dbReference>
<accession>A0AC60PYF5</accession>
<evidence type="ECO:0000313" key="2">
    <source>
        <dbReference type="Proteomes" id="UP000805193"/>
    </source>
</evidence>
<sequence>MAIRSATPPKLPDSSPFCCSDVMEYLNRTINFGVDPCRNFHEFVCGGSDAEWRGSILDRAYQAIFFNHRRIERLYVADLRLRSQSGNQMGGEMAYFRETWRLASLEYIPLNGTLIVEQIKKDVTIAALKQLVGHCGAKYKLWHLVHDKVTKLRIRMPEENVYRDIELPSMTHNFVLNYIALKRYSQEVKVRRAQTGMSEGIMDDETLGFSYFAEENSVYLTPPWFQQPMFYPKSEPFVNYAVIGAILGGLTHRAVGRSGRNHDANGNLKSWWTHNLGVAIEEQQECFRREYIDVSDGEPSPSLLDEIWAISEGLELVWEDVLAYGLDDGNVQINGKTFTWRQFFFIRFCSVWCNYARTPAENAWRCNVPLRHIPGFAYSFNCSGSKAMGYRHSCTMKLPCH</sequence>
<dbReference type="Proteomes" id="UP000805193">
    <property type="component" value="Unassembled WGS sequence"/>
</dbReference>
<protein>
    <submittedName>
        <fullName evidence="1">Uncharacterized protein</fullName>
    </submittedName>
</protein>
<gene>
    <name evidence="1" type="ORF">HPB47_026746</name>
</gene>
<organism evidence="1 2">
    <name type="scientific">Ixodes persulcatus</name>
    <name type="common">Taiga tick</name>
    <dbReference type="NCBI Taxonomy" id="34615"/>
    <lineage>
        <taxon>Eukaryota</taxon>
        <taxon>Metazoa</taxon>
        <taxon>Ecdysozoa</taxon>
        <taxon>Arthropoda</taxon>
        <taxon>Chelicerata</taxon>
        <taxon>Arachnida</taxon>
        <taxon>Acari</taxon>
        <taxon>Parasitiformes</taxon>
        <taxon>Ixodida</taxon>
        <taxon>Ixodoidea</taxon>
        <taxon>Ixodidae</taxon>
        <taxon>Ixodinae</taxon>
        <taxon>Ixodes</taxon>
    </lineage>
</organism>
<name>A0AC60PYF5_IXOPE</name>
<proteinExistence type="predicted"/>
<comment type="caution">
    <text evidence="1">The sequence shown here is derived from an EMBL/GenBank/DDBJ whole genome shotgun (WGS) entry which is preliminary data.</text>
</comment>
<keyword evidence="2" id="KW-1185">Reference proteome</keyword>
<reference evidence="1 2" key="1">
    <citation type="journal article" date="2020" name="Cell">
        <title>Large-Scale Comparative Analyses of Tick Genomes Elucidate Their Genetic Diversity and Vector Capacities.</title>
        <authorList>
            <consortium name="Tick Genome and Microbiome Consortium (TIGMIC)"/>
            <person name="Jia N."/>
            <person name="Wang J."/>
            <person name="Shi W."/>
            <person name="Du L."/>
            <person name="Sun Y."/>
            <person name="Zhan W."/>
            <person name="Jiang J.F."/>
            <person name="Wang Q."/>
            <person name="Zhang B."/>
            <person name="Ji P."/>
            <person name="Bell-Sakyi L."/>
            <person name="Cui X.M."/>
            <person name="Yuan T.T."/>
            <person name="Jiang B.G."/>
            <person name="Yang W.F."/>
            <person name="Lam T.T."/>
            <person name="Chang Q.C."/>
            <person name="Ding S.J."/>
            <person name="Wang X.J."/>
            <person name="Zhu J.G."/>
            <person name="Ruan X.D."/>
            <person name="Zhao L."/>
            <person name="Wei J.T."/>
            <person name="Ye R.Z."/>
            <person name="Que T.C."/>
            <person name="Du C.H."/>
            <person name="Zhou Y.H."/>
            <person name="Cheng J.X."/>
            <person name="Dai P.F."/>
            <person name="Guo W.B."/>
            <person name="Han X.H."/>
            <person name="Huang E.J."/>
            <person name="Li L.F."/>
            <person name="Wei W."/>
            <person name="Gao Y.C."/>
            <person name="Liu J.Z."/>
            <person name="Shao H.Z."/>
            <person name="Wang X."/>
            <person name="Wang C.C."/>
            <person name="Yang T.C."/>
            <person name="Huo Q.B."/>
            <person name="Li W."/>
            <person name="Chen H.Y."/>
            <person name="Chen S.E."/>
            <person name="Zhou L.G."/>
            <person name="Ni X.B."/>
            <person name="Tian J.H."/>
            <person name="Sheng Y."/>
            <person name="Liu T."/>
            <person name="Pan Y.S."/>
            <person name="Xia L.Y."/>
            <person name="Li J."/>
            <person name="Zhao F."/>
            <person name="Cao W.C."/>
        </authorList>
    </citation>
    <scope>NUCLEOTIDE SEQUENCE [LARGE SCALE GENOMIC DNA]</scope>
    <source>
        <strain evidence="1">Iper-2018</strain>
    </source>
</reference>
<evidence type="ECO:0000313" key="1">
    <source>
        <dbReference type="EMBL" id="KAG0426115.1"/>
    </source>
</evidence>